<dbReference type="InterPro" id="IPR029045">
    <property type="entry name" value="ClpP/crotonase-like_dom_sf"/>
</dbReference>
<organism evidence="2 3">
    <name type="scientific">Gordonia prachuapensis</name>
    <dbReference type="NCBI Taxonomy" id="3115651"/>
    <lineage>
        <taxon>Bacteria</taxon>
        <taxon>Bacillati</taxon>
        <taxon>Actinomycetota</taxon>
        <taxon>Actinomycetes</taxon>
        <taxon>Mycobacteriales</taxon>
        <taxon>Gordoniaceae</taxon>
        <taxon>Gordonia</taxon>
    </lineage>
</organism>
<dbReference type="RefSeq" id="WP_330503012.1">
    <property type="nucleotide sequence ID" value="NZ_JAZDUE010000001.1"/>
</dbReference>
<reference evidence="2 3" key="1">
    <citation type="submission" date="2024-01" db="EMBL/GenBank/DDBJ databases">
        <title>Draft genome sequence of Gordonia sp. PKS22-38.</title>
        <authorList>
            <person name="Suphannarot A."/>
            <person name="Mingma R."/>
        </authorList>
    </citation>
    <scope>NUCLEOTIDE SEQUENCE [LARGE SCALE GENOMIC DNA]</scope>
    <source>
        <strain evidence="2 3">PKS22-38</strain>
    </source>
</reference>
<name>A0ABU7MNZ8_9ACTN</name>
<gene>
    <name evidence="2" type="ORF">V1Y59_01265</name>
</gene>
<evidence type="ECO:0000313" key="2">
    <source>
        <dbReference type="EMBL" id="MEE4021691.1"/>
    </source>
</evidence>
<dbReference type="SUPFAM" id="SSF52096">
    <property type="entry name" value="ClpP/crotonase"/>
    <property type="match status" value="1"/>
</dbReference>
<dbReference type="EMBL" id="JAZDUE010000001">
    <property type="protein sequence ID" value="MEE4021691.1"/>
    <property type="molecule type" value="Genomic_DNA"/>
</dbReference>
<protein>
    <submittedName>
        <fullName evidence="2">Enoyl-CoA hydratase/isomerase family protein</fullName>
    </submittedName>
</protein>
<feature type="region of interest" description="Disordered" evidence="1">
    <location>
        <begin position="288"/>
        <end position="307"/>
    </location>
</feature>
<dbReference type="CDD" id="cd06558">
    <property type="entry name" value="crotonase-like"/>
    <property type="match status" value="1"/>
</dbReference>
<dbReference type="PANTHER" id="PTHR43459">
    <property type="entry name" value="ENOYL-COA HYDRATASE"/>
    <property type="match status" value="1"/>
</dbReference>
<proteinExistence type="predicted"/>
<keyword evidence="3" id="KW-1185">Reference proteome</keyword>
<dbReference type="Pfam" id="PF00378">
    <property type="entry name" value="ECH_1"/>
    <property type="match status" value="1"/>
</dbReference>
<dbReference type="InterPro" id="IPR001753">
    <property type="entry name" value="Enoyl-CoA_hydra/iso"/>
</dbReference>
<comment type="caution">
    <text evidence="2">The sequence shown here is derived from an EMBL/GenBank/DDBJ whole genome shotgun (WGS) entry which is preliminary data.</text>
</comment>
<dbReference type="Proteomes" id="UP001335729">
    <property type="component" value="Unassembled WGS sequence"/>
</dbReference>
<evidence type="ECO:0000313" key="3">
    <source>
        <dbReference type="Proteomes" id="UP001335729"/>
    </source>
</evidence>
<dbReference type="Gene3D" id="3.90.226.10">
    <property type="entry name" value="2-enoyl-CoA Hydratase, Chain A, domain 1"/>
    <property type="match status" value="1"/>
</dbReference>
<sequence>MCIDRWLCDGRTIMARRTRFSEYENRYANYRFELTEDGILLMQCHTNGGSLVWDWQAHDDMSDAFADIAGDREIKVLIHTGTGDNYNANWGRLPNGELPPEPIYQAMPGAKGLHKLDEKAWYARQTITNILDVDVPMISAVNGPCNMHSEVPLLGDIMLASEDAYFQDASHFPRGQVPGDGQHVIWSFLAGHTRARYFLLTGKKLDAHEAKEWGVVNEVLPKAQVLDRAWELARELVKRPPLTLRYTRQLFTNPLKRAFVDELGHGLGRETYAQQAFFPFGGEMEPLDRPWDQQPWSPRNEVATGAE</sequence>
<accession>A0ABU7MNZ8</accession>
<evidence type="ECO:0000256" key="1">
    <source>
        <dbReference type="SAM" id="MobiDB-lite"/>
    </source>
</evidence>
<dbReference type="PANTHER" id="PTHR43459:SF1">
    <property type="entry name" value="EG:BACN32G11.4 PROTEIN"/>
    <property type="match status" value="1"/>
</dbReference>